<organism evidence="1 2">
    <name type="scientific">Escherichia coli</name>
    <dbReference type="NCBI Taxonomy" id="562"/>
    <lineage>
        <taxon>Bacteria</taxon>
        <taxon>Pseudomonadati</taxon>
        <taxon>Pseudomonadota</taxon>
        <taxon>Gammaproteobacteria</taxon>
        <taxon>Enterobacterales</taxon>
        <taxon>Enterobacteriaceae</taxon>
        <taxon>Escherichia</taxon>
    </lineage>
</organism>
<dbReference type="AlphaFoldDB" id="A0AB74M8T4"/>
<evidence type="ECO:0000313" key="2">
    <source>
        <dbReference type="Proteomes" id="UP000321295"/>
    </source>
</evidence>
<dbReference type="EMBL" id="VRXD01000067">
    <property type="protein sequence ID" value="TXQ28530.1"/>
    <property type="molecule type" value="Genomic_DNA"/>
</dbReference>
<protein>
    <submittedName>
        <fullName evidence="1">Uncharacterized protein</fullName>
    </submittedName>
</protein>
<gene>
    <name evidence="1" type="ORF">FV293_25830</name>
</gene>
<accession>A0AB74M8T4</accession>
<dbReference type="Proteomes" id="UP000321295">
    <property type="component" value="Unassembled WGS sequence"/>
</dbReference>
<proteinExistence type="predicted"/>
<reference evidence="1 2" key="1">
    <citation type="submission" date="2019-08" db="EMBL/GenBank/DDBJ databases">
        <title>Whole genome analysis of cultivated E. coli strains isolated from CD patients and healthy donors.</title>
        <authorList>
            <person name="Siniagina M.N."/>
            <person name="Markelova M.I."/>
            <person name="Laikov A.V."/>
            <person name="Boulygina E.A."/>
            <person name="Khusnutdinova D.R."/>
            <person name="Kharchenko A."/>
            <person name="Grigoryeva T.V."/>
        </authorList>
    </citation>
    <scope>NUCLEOTIDE SEQUENCE [LARGE SCALE GENOMIC DNA]</scope>
    <source>
        <strain evidence="1 2">1_45_11</strain>
    </source>
</reference>
<evidence type="ECO:0000313" key="1">
    <source>
        <dbReference type="EMBL" id="TXQ28530.1"/>
    </source>
</evidence>
<name>A0AB74M8T4_ECOLX</name>
<comment type="caution">
    <text evidence="1">The sequence shown here is derived from an EMBL/GenBank/DDBJ whole genome shotgun (WGS) entry which is preliminary data.</text>
</comment>
<sequence>MLAEILFQPYYFIVSYRQLSSGQGYQVRSGIVKKPASPVGFFTSVYICSGLRPESPVENCLLNFTKYGKWWMDVEYISRGVPGKSRLMFDSREQTLEVQKDFRFLT</sequence>